<dbReference type="EMBL" id="BNGU01000004">
    <property type="protein sequence ID" value="GHM59196.1"/>
    <property type="molecule type" value="Genomic_DNA"/>
</dbReference>
<dbReference type="SUPFAM" id="SSF54913">
    <property type="entry name" value="GlnB-like"/>
    <property type="match status" value="1"/>
</dbReference>
<evidence type="ECO:0000313" key="2">
    <source>
        <dbReference type="EMBL" id="GHM59196.1"/>
    </source>
</evidence>
<name>A0A8J3HNY2_9RICK</name>
<comment type="caution">
    <text evidence="2">The sequence shown here is derived from an EMBL/GenBank/DDBJ whole genome shotgun (WGS) entry which is preliminary data.</text>
</comment>
<dbReference type="PANTHER" id="PTHR23419">
    <property type="entry name" value="DIVALENT CATION TOLERANCE CUTA-RELATED"/>
    <property type="match status" value="1"/>
</dbReference>
<proteinExistence type="inferred from homology"/>
<protein>
    <submittedName>
        <fullName evidence="2">Divalent-cation tolerance protein CutA</fullName>
    </submittedName>
</protein>
<dbReference type="InterPro" id="IPR011322">
    <property type="entry name" value="N-reg_PII-like_a/b"/>
</dbReference>
<dbReference type="InterPro" id="IPR004323">
    <property type="entry name" value="Ion_tolerance_CutA"/>
</dbReference>
<dbReference type="GO" id="GO:0010038">
    <property type="term" value="P:response to metal ion"/>
    <property type="evidence" value="ECO:0007669"/>
    <property type="project" value="InterPro"/>
</dbReference>
<dbReference type="PANTHER" id="PTHR23419:SF8">
    <property type="entry name" value="FI09726P"/>
    <property type="match status" value="1"/>
</dbReference>
<evidence type="ECO:0000313" key="3">
    <source>
        <dbReference type="Proteomes" id="UP000637906"/>
    </source>
</evidence>
<dbReference type="GO" id="GO:0005507">
    <property type="term" value="F:copper ion binding"/>
    <property type="evidence" value="ECO:0007669"/>
    <property type="project" value="TreeGrafter"/>
</dbReference>
<dbReference type="InterPro" id="IPR015867">
    <property type="entry name" value="N-reg_PII/ATP_PRibTrfase_C"/>
</dbReference>
<organism evidence="2 3">
    <name type="scientific">Candidatus Mesenet longicola</name>
    <dbReference type="NCBI Taxonomy" id="1892558"/>
    <lineage>
        <taxon>Bacteria</taxon>
        <taxon>Pseudomonadati</taxon>
        <taxon>Pseudomonadota</taxon>
        <taxon>Alphaproteobacteria</taxon>
        <taxon>Rickettsiales</taxon>
        <taxon>Anaplasmataceae</taxon>
        <taxon>Candidatus Mesenet</taxon>
    </lineage>
</organism>
<gene>
    <name evidence="2" type="ORF">sL5_01890</name>
</gene>
<keyword evidence="3" id="KW-1185">Reference proteome</keyword>
<dbReference type="AlphaFoldDB" id="A0A8J3HNY2"/>
<dbReference type="Gene3D" id="3.30.70.120">
    <property type="match status" value="1"/>
</dbReference>
<sequence>MDSLTLIYITISSYEGAKKIVEELLKEKLIACANIFRNITSMYLWQGEVCSKDEVIVIVKSLSTLAHDVIAKIKSIHPYEIPGIIAIPTDKVDNDFYTWVCECIN</sequence>
<comment type="similarity">
    <text evidence="1">Belongs to the CutA family.</text>
</comment>
<dbReference type="Proteomes" id="UP000637906">
    <property type="component" value="Unassembled WGS sequence"/>
</dbReference>
<evidence type="ECO:0000256" key="1">
    <source>
        <dbReference type="ARBA" id="ARBA00010169"/>
    </source>
</evidence>
<accession>A0A8J3HNY2</accession>
<reference evidence="2 3" key="1">
    <citation type="journal article" date="2021" name="Microb. Ecol.">
        <title>Candidatus Mesenet longicola: Novel Endosymbionts of Brontispa longissima that Induce Cytoplasmic Incompatibility.</title>
        <authorList>
            <person name="Takano S."/>
            <person name="Gotoh Y."/>
            <person name="Hayashi T."/>
        </authorList>
    </citation>
    <scope>NUCLEOTIDE SEQUENCE [LARGE SCALE GENOMIC DNA]</scope>
    <source>
        <strain evidence="2">L5</strain>
    </source>
</reference>
<dbReference type="Pfam" id="PF03091">
    <property type="entry name" value="CutA1"/>
    <property type="match status" value="1"/>
</dbReference>